<dbReference type="InterPro" id="IPR034907">
    <property type="entry name" value="NDK-like_dom"/>
</dbReference>
<comment type="cofactor">
    <cofactor evidence="1">
        <name>Mg(2+)</name>
        <dbReference type="ChEBI" id="CHEBI:18420"/>
    </cofactor>
</comment>
<dbReference type="Gene3D" id="3.30.70.141">
    <property type="entry name" value="Nucleoside diphosphate kinase-like domain"/>
    <property type="match status" value="1"/>
</dbReference>
<dbReference type="EMBL" id="MFEI01000006">
    <property type="protein sequence ID" value="OGE81621.1"/>
    <property type="molecule type" value="Genomic_DNA"/>
</dbReference>
<gene>
    <name evidence="8" type="ORF">A2826_01780</name>
</gene>
<evidence type="ECO:0000256" key="5">
    <source>
        <dbReference type="ARBA" id="ARBA00022777"/>
    </source>
</evidence>
<proteinExistence type="inferred from homology"/>
<dbReference type="InterPro" id="IPR036850">
    <property type="entry name" value="NDK-like_dom_sf"/>
</dbReference>
<evidence type="ECO:0000256" key="3">
    <source>
        <dbReference type="ARBA" id="ARBA00012966"/>
    </source>
</evidence>
<dbReference type="SUPFAM" id="SSF54919">
    <property type="entry name" value="Nucleoside diphosphate kinase, NDK"/>
    <property type="match status" value="1"/>
</dbReference>
<keyword evidence="5 8" id="KW-0418">Kinase</keyword>
<evidence type="ECO:0000256" key="1">
    <source>
        <dbReference type="ARBA" id="ARBA00001946"/>
    </source>
</evidence>
<evidence type="ECO:0000259" key="7">
    <source>
        <dbReference type="SMART" id="SM00562"/>
    </source>
</evidence>
<dbReference type="STRING" id="1817822.A2826_01780"/>
<name>A0A1F5NVD3_9BACT</name>
<protein>
    <recommendedName>
        <fullName evidence="3">nucleoside-diphosphate kinase</fullName>
        <ecNumber evidence="3">2.7.4.6</ecNumber>
    </recommendedName>
</protein>
<dbReference type="AlphaFoldDB" id="A0A1F5NVD3"/>
<comment type="caution">
    <text evidence="6">Lacks conserved residue(s) required for the propagation of feature annotation.</text>
</comment>
<dbReference type="EC" id="2.7.4.6" evidence="3"/>
<dbReference type="Proteomes" id="UP000177912">
    <property type="component" value="Unassembled WGS sequence"/>
</dbReference>
<sequence>MHPKEERTFVMIKPDGVSRGLAGELVKRIEQRGLKVVALVMIKPTRKQIDGFYPKDPKWITRLGEKTLKTYSKYGYDPLKELGTDKAEEIGPKVREWVMEYMTQAPVIKMVVQGIHAIEMVRKIAGDTMPANADMGTFRGDYSVDSAASANRDKRAIHNLVHASETPEESKHEIDYWFTPQEIHEYKRAEEDIQF</sequence>
<evidence type="ECO:0000256" key="6">
    <source>
        <dbReference type="PROSITE-ProRule" id="PRU00706"/>
    </source>
</evidence>
<accession>A0A1F5NVD3</accession>
<evidence type="ECO:0000313" key="8">
    <source>
        <dbReference type="EMBL" id="OGE81621.1"/>
    </source>
</evidence>
<comment type="caution">
    <text evidence="8">The sequence shown here is derived from an EMBL/GenBank/DDBJ whole genome shotgun (WGS) entry which is preliminary data.</text>
</comment>
<comment type="similarity">
    <text evidence="2 6">Belongs to the NDK family.</text>
</comment>
<organism evidence="8 9">
    <name type="scientific">Candidatus Doudnabacteria bacterium RIFCSPHIGHO2_01_FULL_43_23</name>
    <dbReference type="NCBI Taxonomy" id="1817822"/>
    <lineage>
        <taxon>Bacteria</taxon>
        <taxon>Candidatus Doudnaibacteriota</taxon>
    </lineage>
</organism>
<dbReference type="SMART" id="SM00562">
    <property type="entry name" value="NDK"/>
    <property type="match status" value="1"/>
</dbReference>
<evidence type="ECO:0000256" key="2">
    <source>
        <dbReference type="ARBA" id="ARBA00008142"/>
    </source>
</evidence>
<keyword evidence="4" id="KW-0808">Transferase</keyword>
<evidence type="ECO:0000256" key="4">
    <source>
        <dbReference type="ARBA" id="ARBA00022679"/>
    </source>
</evidence>
<feature type="domain" description="Nucleoside diphosphate kinase-like" evidence="7">
    <location>
        <begin position="5"/>
        <end position="185"/>
    </location>
</feature>
<dbReference type="Pfam" id="PF00334">
    <property type="entry name" value="NDK"/>
    <property type="match status" value="2"/>
</dbReference>
<evidence type="ECO:0000313" key="9">
    <source>
        <dbReference type="Proteomes" id="UP000177912"/>
    </source>
</evidence>
<dbReference type="PANTHER" id="PTHR11349">
    <property type="entry name" value="NUCLEOSIDE DIPHOSPHATE KINASE"/>
    <property type="match status" value="1"/>
</dbReference>
<dbReference type="GO" id="GO:0004550">
    <property type="term" value="F:nucleoside diphosphate kinase activity"/>
    <property type="evidence" value="ECO:0007669"/>
    <property type="project" value="UniProtKB-EC"/>
</dbReference>
<dbReference type="PROSITE" id="PS51374">
    <property type="entry name" value="NDPK_LIKE"/>
    <property type="match status" value="1"/>
</dbReference>
<reference evidence="8 9" key="1">
    <citation type="journal article" date="2016" name="Nat. Commun.">
        <title>Thousands of microbial genomes shed light on interconnected biogeochemical processes in an aquifer system.</title>
        <authorList>
            <person name="Anantharaman K."/>
            <person name="Brown C.T."/>
            <person name="Hug L.A."/>
            <person name="Sharon I."/>
            <person name="Castelle C.J."/>
            <person name="Probst A.J."/>
            <person name="Thomas B.C."/>
            <person name="Singh A."/>
            <person name="Wilkins M.J."/>
            <person name="Karaoz U."/>
            <person name="Brodie E.L."/>
            <person name="Williams K.H."/>
            <person name="Hubbard S.S."/>
            <person name="Banfield J.F."/>
        </authorList>
    </citation>
    <scope>NUCLEOTIDE SEQUENCE [LARGE SCALE GENOMIC DNA]</scope>
</reference>